<comment type="similarity">
    <text evidence="3">Belongs to the RimP family.</text>
</comment>
<accession>A0A2I1KTS2</accession>
<dbReference type="PANTHER" id="PTHR33867:SF1">
    <property type="entry name" value="RIBOSOME MATURATION FACTOR RIMP"/>
    <property type="match status" value="1"/>
</dbReference>
<evidence type="ECO:0000313" key="7">
    <source>
        <dbReference type="Proteomes" id="UP000234778"/>
    </source>
</evidence>
<evidence type="ECO:0000256" key="3">
    <source>
        <dbReference type="HAMAP-Rule" id="MF_01077"/>
    </source>
</evidence>
<reference evidence="6 7" key="1">
    <citation type="submission" date="2017-12" db="EMBL/GenBank/DDBJ databases">
        <title>Phylogenetic diversity of female urinary microbiome.</title>
        <authorList>
            <person name="Thomas-White K."/>
            <person name="Wolfe A.J."/>
        </authorList>
    </citation>
    <scope>NUCLEOTIDE SEQUENCE [LARGE SCALE GENOMIC DNA]</scope>
    <source>
        <strain evidence="6 7">UMB0319</strain>
    </source>
</reference>
<dbReference type="GO" id="GO:0000028">
    <property type="term" value="P:ribosomal small subunit assembly"/>
    <property type="evidence" value="ECO:0007669"/>
    <property type="project" value="TreeGrafter"/>
</dbReference>
<dbReference type="InterPro" id="IPR028998">
    <property type="entry name" value="RimP_C"/>
</dbReference>
<dbReference type="InterPro" id="IPR028989">
    <property type="entry name" value="RimP_N"/>
</dbReference>
<dbReference type="SUPFAM" id="SSF74942">
    <property type="entry name" value="YhbC-like, C-terminal domain"/>
    <property type="match status" value="1"/>
</dbReference>
<dbReference type="Proteomes" id="UP000234778">
    <property type="component" value="Unassembled WGS sequence"/>
</dbReference>
<dbReference type="GeneID" id="81708220"/>
<evidence type="ECO:0000259" key="4">
    <source>
        <dbReference type="Pfam" id="PF02576"/>
    </source>
</evidence>
<dbReference type="AlphaFoldDB" id="A0A2I1KTS2"/>
<dbReference type="InterPro" id="IPR035956">
    <property type="entry name" value="RimP_N_sf"/>
</dbReference>
<proteinExistence type="inferred from homology"/>
<comment type="function">
    <text evidence="3">Required for maturation of 30S ribosomal subunits.</text>
</comment>
<dbReference type="CDD" id="cd01734">
    <property type="entry name" value="YlxS_C"/>
    <property type="match status" value="1"/>
</dbReference>
<dbReference type="GO" id="GO:0005829">
    <property type="term" value="C:cytosol"/>
    <property type="evidence" value="ECO:0007669"/>
    <property type="project" value="TreeGrafter"/>
</dbReference>
<dbReference type="EMBL" id="PKHA01000003">
    <property type="protein sequence ID" value="PKY98998.1"/>
    <property type="molecule type" value="Genomic_DNA"/>
</dbReference>
<dbReference type="PANTHER" id="PTHR33867">
    <property type="entry name" value="RIBOSOME MATURATION FACTOR RIMP"/>
    <property type="match status" value="1"/>
</dbReference>
<dbReference type="RefSeq" id="WP_034237229.1">
    <property type="nucleotide sequence ID" value="NZ_CP136961.1"/>
</dbReference>
<comment type="caution">
    <text evidence="6">The sequence shown here is derived from an EMBL/GenBank/DDBJ whole genome shotgun (WGS) entry which is preliminary data.</text>
</comment>
<dbReference type="InterPro" id="IPR003728">
    <property type="entry name" value="Ribosome_maturation_RimP"/>
</dbReference>
<evidence type="ECO:0000313" key="6">
    <source>
        <dbReference type="EMBL" id="PKY98998.1"/>
    </source>
</evidence>
<protein>
    <recommendedName>
        <fullName evidence="3">Ribosome maturation factor RimP</fullName>
    </recommendedName>
</protein>
<evidence type="ECO:0000256" key="2">
    <source>
        <dbReference type="ARBA" id="ARBA00022517"/>
    </source>
</evidence>
<dbReference type="Gene3D" id="3.30.300.70">
    <property type="entry name" value="RimP-like superfamily, N-terminal"/>
    <property type="match status" value="1"/>
</dbReference>
<feature type="domain" description="Ribosome maturation factor RimP N-terminal" evidence="4">
    <location>
        <begin position="17"/>
        <end position="91"/>
    </location>
</feature>
<dbReference type="SUPFAM" id="SSF75420">
    <property type="entry name" value="YhbC-like, N-terminal domain"/>
    <property type="match status" value="1"/>
</dbReference>
<name>A0A2I1KTS2_9ACTO</name>
<keyword evidence="2 3" id="KW-0690">Ribosome biogenesis</keyword>
<organism evidence="6 7">
    <name type="scientific">Actinomyces urogenitalis</name>
    <dbReference type="NCBI Taxonomy" id="103621"/>
    <lineage>
        <taxon>Bacteria</taxon>
        <taxon>Bacillati</taxon>
        <taxon>Actinomycetota</taxon>
        <taxon>Actinomycetes</taxon>
        <taxon>Actinomycetales</taxon>
        <taxon>Actinomycetaceae</taxon>
        <taxon>Actinomyces</taxon>
    </lineage>
</organism>
<dbReference type="InterPro" id="IPR036847">
    <property type="entry name" value="RimP_C_sf"/>
</dbReference>
<evidence type="ECO:0000259" key="5">
    <source>
        <dbReference type="Pfam" id="PF17384"/>
    </source>
</evidence>
<dbReference type="Pfam" id="PF17384">
    <property type="entry name" value="DUF150_C"/>
    <property type="match status" value="1"/>
</dbReference>
<gene>
    <name evidence="3" type="primary">rimP</name>
    <name evidence="6" type="ORF">CYJ26_04635</name>
</gene>
<dbReference type="HAMAP" id="MF_01077">
    <property type="entry name" value="RimP"/>
    <property type="match status" value="1"/>
</dbReference>
<keyword evidence="1 3" id="KW-0963">Cytoplasm</keyword>
<sequence>MADTLSTATTERLTELLTPVVEQAGLFLEGVETTRAGRYSTVRVIVDLPDGPGDLDLDTVAEVTQTVSDALDEADPVKGQYTLEVTSPGAERELTTPRTFRRATGHQARLVTAGQTLTGTVRSADEETVTVEVDGSEQTIAYTDLLEARMVVVF</sequence>
<dbReference type="GO" id="GO:0006412">
    <property type="term" value="P:translation"/>
    <property type="evidence" value="ECO:0007669"/>
    <property type="project" value="TreeGrafter"/>
</dbReference>
<feature type="domain" description="Ribosome maturation factor RimP C-terminal" evidence="5">
    <location>
        <begin position="94"/>
        <end position="154"/>
    </location>
</feature>
<dbReference type="Pfam" id="PF02576">
    <property type="entry name" value="RimP_N"/>
    <property type="match status" value="1"/>
</dbReference>
<comment type="subcellular location">
    <subcellularLocation>
        <location evidence="3">Cytoplasm</location>
    </subcellularLocation>
</comment>
<evidence type="ECO:0000256" key="1">
    <source>
        <dbReference type="ARBA" id="ARBA00022490"/>
    </source>
</evidence>